<evidence type="ECO:0000256" key="1">
    <source>
        <dbReference type="SAM" id="SignalP"/>
    </source>
</evidence>
<dbReference type="SUPFAM" id="SSF56436">
    <property type="entry name" value="C-type lectin-like"/>
    <property type="match status" value="1"/>
</dbReference>
<accession>A0A9W3B830</accession>
<dbReference type="CDD" id="cd00037">
    <property type="entry name" value="CLECT"/>
    <property type="match status" value="1"/>
</dbReference>
<dbReference type="InterPro" id="IPR001304">
    <property type="entry name" value="C-type_lectin-like"/>
</dbReference>
<dbReference type="PROSITE" id="PS50041">
    <property type="entry name" value="C_TYPE_LECTIN_2"/>
    <property type="match status" value="1"/>
</dbReference>
<dbReference type="Proteomes" id="UP001165740">
    <property type="component" value="Chromosome 8"/>
</dbReference>
<dbReference type="AlphaFoldDB" id="A0A9W3B830"/>
<organism evidence="3 4">
    <name type="scientific">Biomphalaria glabrata</name>
    <name type="common">Bloodfluke planorb</name>
    <name type="synonym">Freshwater snail</name>
    <dbReference type="NCBI Taxonomy" id="6526"/>
    <lineage>
        <taxon>Eukaryota</taxon>
        <taxon>Metazoa</taxon>
        <taxon>Spiralia</taxon>
        <taxon>Lophotrochozoa</taxon>
        <taxon>Mollusca</taxon>
        <taxon>Gastropoda</taxon>
        <taxon>Heterobranchia</taxon>
        <taxon>Euthyneura</taxon>
        <taxon>Panpulmonata</taxon>
        <taxon>Hygrophila</taxon>
        <taxon>Lymnaeoidea</taxon>
        <taxon>Planorbidae</taxon>
        <taxon>Biomphalaria</taxon>
    </lineage>
</organism>
<evidence type="ECO:0000313" key="4">
    <source>
        <dbReference type="RefSeq" id="XP_055895594.1"/>
    </source>
</evidence>
<name>A0A9W3B830_BIOGL</name>
<dbReference type="Gene3D" id="3.10.100.10">
    <property type="entry name" value="Mannose-Binding Protein A, subunit A"/>
    <property type="match status" value="1"/>
</dbReference>
<keyword evidence="3" id="KW-1185">Reference proteome</keyword>
<protein>
    <submittedName>
        <fullName evidence="4">Uncharacterized protein LOC106080161 isoform X1</fullName>
    </submittedName>
</protein>
<gene>
    <name evidence="4" type="primary">LOC106080161</name>
</gene>
<keyword evidence="1" id="KW-0732">Signal</keyword>
<feature type="domain" description="C-type lectin" evidence="2">
    <location>
        <begin position="53"/>
        <end position="166"/>
    </location>
</feature>
<dbReference type="InterPro" id="IPR016186">
    <property type="entry name" value="C-type_lectin-like/link_sf"/>
</dbReference>
<feature type="chain" id="PRO_5040769185" evidence="1">
    <location>
        <begin position="23"/>
        <end position="168"/>
    </location>
</feature>
<reference evidence="4" key="1">
    <citation type="submission" date="2025-08" db="UniProtKB">
        <authorList>
            <consortium name="RefSeq"/>
        </authorList>
    </citation>
    <scope>IDENTIFICATION</scope>
</reference>
<dbReference type="Pfam" id="PF00059">
    <property type="entry name" value="Lectin_C"/>
    <property type="match status" value="1"/>
</dbReference>
<evidence type="ECO:0000313" key="3">
    <source>
        <dbReference type="Proteomes" id="UP001165740"/>
    </source>
</evidence>
<dbReference type="RefSeq" id="XP_055895594.1">
    <property type="nucleotide sequence ID" value="XM_056039619.1"/>
</dbReference>
<dbReference type="InterPro" id="IPR016187">
    <property type="entry name" value="CTDL_fold"/>
</dbReference>
<proteinExistence type="predicted"/>
<dbReference type="GeneID" id="106080161"/>
<dbReference type="SMART" id="SM00034">
    <property type="entry name" value="CLECT"/>
    <property type="match status" value="1"/>
</dbReference>
<feature type="signal peptide" evidence="1">
    <location>
        <begin position="1"/>
        <end position="22"/>
    </location>
</feature>
<sequence>MGYNRLFIKIFLLAAVYWTASSDYKPRILTRLMARCMRNRQHYKLLTNGNVKKCLRYEETMKPYVEAKRICEEEGSFVATFRTKMEQQIILNELYRGFTEHPKVVWIGLDRLEDYKTFKWIDNGEVIENLTQKTKFMTNHECTSYNPSSRIIIPTFCFLYNNYFCELR</sequence>
<dbReference type="OrthoDB" id="10380536at2759"/>
<evidence type="ECO:0000259" key="2">
    <source>
        <dbReference type="PROSITE" id="PS50041"/>
    </source>
</evidence>